<comment type="caution">
    <text evidence="2">The sequence shown here is derived from an EMBL/GenBank/DDBJ whole genome shotgun (WGS) entry which is preliminary data.</text>
</comment>
<organism evidence="2 3">
    <name type="scientific">Zasmidium cellare</name>
    <name type="common">Wine cellar mold</name>
    <name type="synonym">Racodium cellare</name>
    <dbReference type="NCBI Taxonomy" id="395010"/>
    <lineage>
        <taxon>Eukaryota</taxon>
        <taxon>Fungi</taxon>
        <taxon>Dikarya</taxon>
        <taxon>Ascomycota</taxon>
        <taxon>Pezizomycotina</taxon>
        <taxon>Dothideomycetes</taxon>
        <taxon>Dothideomycetidae</taxon>
        <taxon>Mycosphaerellales</taxon>
        <taxon>Mycosphaerellaceae</taxon>
        <taxon>Zasmidium</taxon>
    </lineage>
</organism>
<protein>
    <submittedName>
        <fullName evidence="2">Uncharacterized protein</fullName>
    </submittedName>
</protein>
<evidence type="ECO:0000313" key="2">
    <source>
        <dbReference type="EMBL" id="KAK4503342.1"/>
    </source>
</evidence>
<evidence type="ECO:0000313" key="3">
    <source>
        <dbReference type="Proteomes" id="UP001305779"/>
    </source>
</evidence>
<dbReference type="PANTHER" id="PTHR47785:SF1">
    <property type="entry name" value="TRANSCRIPTION FACTOR, PUTATIVE (AFU_ORTHOLOGUE AFUA_5G14530)-RELATED"/>
    <property type="match status" value="1"/>
</dbReference>
<dbReference type="PANTHER" id="PTHR47785">
    <property type="entry name" value="ZN(II)2CYS6 TRANSCRIPTION FACTOR (EUROFUNG)-RELATED-RELATED"/>
    <property type="match status" value="1"/>
</dbReference>
<dbReference type="EMBL" id="JAXOVC010000003">
    <property type="protein sequence ID" value="KAK4503342.1"/>
    <property type="molecule type" value="Genomic_DNA"/>
</dbReference>
<feature type="compositionally biased region" description="Polar residues" evidence="1">
    <location>
        <begin position="61"/>
        <end position="90"/>
    </location>
</feature>
<feature type="region of interest" description="Disordered" evidence="1">
    <location>
        <begin position="61"/>
        <end position="94"/>
    </location>
</feature>
<proteinExistence type="predicted"/>
<reference evidence="2 3" key="1">
    <citation type="journal article" date="2023" name="G3 (Bethesda)">
        <title>A chromosome-level genome assembly of Zasmidium syzygii isolated from banana leaves.</title>
        <authorList>
            <person name="van Westerhoven A.C."/>
            <person name="Mehrabi R."/>
            <person name="Talebi R."/>
            <person name="Steentjes M.B.F."/>
            <person name="Corcolon B."/>
            <person name="Chong P.A."/>
            <person name="Kema G.H.J."/>
            <person name="Seidl M.F."/>
        </authorList>
    </citation>
    <scope>NUCLEOTIDE SEQUENCE [LARGE SCALE GENOMIC DNA]</scope>
    <source>
        <strain evidence="2 3">P124</strain>
    </source>
</reference>
<accession>A0ABR0EP08</accession>
<name>A0ABR0EP08_ZASCE</name>
<sequence length="271" mass="29786">MLATSAEHARPDATEASRARLAWVLSKNVSLAPNRMRKSDLILESVLRVEQALQDLNHNIARGNTQSHNGAPQPVQSAASLTTPATQTGDSVHDGNEVENAVLDSMHTSTTEAVLQWPHFDEFPSLRDDYVSIFQLEHQRAPLELASTTMQPYIGADEVDDLLYAFERNINFWYPAVSQDQLDVVRQAMNGDSIQSDSVDGCLALLILALGCVSQVAYGLASDTELSFVETRIRGSRRKLGNMFFSSALKKMYAAHMEVSSKAAQCLLFSA</sequence>
<dbReference type="InterPro" id="IPR053181">
    <property type="entry name" value="EcdB-like_regulator"/>
</dbReference>
<evidence type="ECO:0000256" key="1">
    <source>
        <dbReference type="SAM" id="MobiDB-lite"/>
    </source>
</evidence>
<keyword evidence="3" id="KW-1185">Reference proteome</keyword>
<dbReference type="Proteomes" id="UP001305779">
    <property type="component" value="Unassembled WGS sequence"/>
</dbReference>
<gene>
    <name evidence="2" type="ORF">PRZ48_004257</name>
</gene>